<dbReference type="Pfam" id="PF14524">
    <property type="entry name" value="Wzt_C"/>
    <property type="match status" value="1"/>
</dbReference>
<reference evidence="6 7" key="1">
    <citation type="submission" date="2017-04" db="EMBL/GenBank/DDBJ databases">
        <title>Monoglobus pectinilyticus 14 draft genome.</title>
        <authorList>
            <person name="Kim C."/>
            <person name="Rosendale D.I."/>
            <person name="Kelly W.J."/>
            <person name="Tannock G.W."/>
            <person name="Patchett M.L."/>
            <person name="Jordens J.Z."/>
        </authorList>
    </citation>
    <scope>NUCLEOTIDE SEQUENCE [LARGE SCALE GENOMIC DNA]</scope>
    <source>
        <strain evidence="6 7">14</strain>
    </source>
</reference>
<dbReference type="InterPro" id="IPR017871">
    <property type="entry name" value="ABC_transporter-like_CS"/>
</dbReference>
<keyword evidence="2" id="KW-0813">Transport</keyword>
<dbReference type="InterPro" id="IPR003439">
    <property type="entry name" value="ABC_transporter-like_ATP-bd"/>
</dbReference>
<comment type="similarity">
    <text evidence="1">Belongs to the ABC transporter superfamily.</text>
</comment>
<accession>A0A2K9P3I2</accession>
<dbReference type="GO" id="GO:0140359">
    <property type="term" value="F:ABC-type transporter activity"/>
    <property type="evidence" value="ECO:0007669"/>
    <property type="project" value="InterPro"/>
</dbReference>
<dbReference type="InterPro" id="IPR050683">
    <property type="entry name" value="Bact_Polysacc_Export_ATP-bd"/>
</dbReference>
<dbReference type="KEGG" id="mpec:B9O19_01040"/>
<dbReference type="SUPFAM" id="SSF52540">
    <property type="entry name" value="P-loop containing nucleoside triphosphate hydrolases"/>
    <property type="match status" value="1"/>
</dbReference>
<dbReference type="PANTHER" id="PTHR46743">
    <property type="entry name" value="TEICHOIC ACIDS EXPORT ATP-BINDING PROTEIN TAGH"/>
    <property type="match status" value="1"/>
</dbReference>
<dbReference type="EMBL" id="CP020991">
    <property type="protein sequence ID" value="AUO19208.1"/>
    <property type="molecule type" value="Genomic_DNA"/>
</dbReference>
<dbReference type="CDD" id="cd10147">
    <property type="entry name" value="Wzt_C-like"/>
    <property type="match status" value="1"/>
</dbReference>
<dbReference type="CDD" id="cd03220">
    <property type="entry name" value="ABC_KpsT_Wzt"/>
    <property type="match status" value="1"/>
</dbReference>
<dbReference type="PANTHER" id="PTHR46743:SF2">
    <property type="entry name" value="TEICHOIC ACIDS EXPORT ATP-BINDING PROTEIN TAGH"/>
    <property type="match status" value="1"/>
</dbReference>
<evidence type="ECO:0000313" key="7">
    <source>
        <dbReference type="Proteomes" id="UP000235589"/>
    </source>
</evidence>
<protein>
    <submittedName>
        <fullName evidence="6">Teichoicacid export ATP-binding protein TagH</fullName>
    </submittedName>
</protein>
<evidence type="ECO:0000256" key="3">
    <source>
        <dbReference type="ARBA" id="ARBA00022741"/>
    </source>
</evidence>
<proteinExistence type="inferred from homology"/>
<dbReference type="InterPro" id="IPR015860">
    <property type="entry name" value="ABC_transpr_TagH-like"/>
</dbReference>
<evidence type="ECO:0000313" key="6">
    <source>
        <dbReference type="EMBL" id="AUO19208.1"/>
    </source>
</evidence>
<evidence type="ECO:0000256" key="1">
    <source>
        <dbReference type="ARBA" id="ARBA00005417"/>
    </source>
</evidence>
<dbReference type="AlphaFoldDB" id="A0A2K9P3I2"/>
<dbReference type="GO" id="GO:0016020">
    <property type="term" value="C:membrane"/>
    <property type="evidence" value="ECO:0007669"/>
    <property type="project" value="InterPro"/>
</dbReference>
<name>A0A2K9P3I2_9FIRM</name>
<dbReference type="OrthoDB" id="9778870at2"/>
<keyword evidence="3" id="KW-0547">Nucleotide-binding</keyword>
<organism evidence="6 7">
    <name type="scientific">Monoglobus pectinilyticus</name>
    <dbReference type="NCBI Taxonomy" id="1981510"/>
    <lineage>
        <taxon>Bacteria</taxon>
        <taxon>Bacillati</taxon>
        <taxon>Bacillota</taxon>
        <taxon>Clostridia</taxon>
        <taxon>Monoglobales</taxon>
        <taxon>Monoglobaceae</taxon>
        <taxon>Monoglobus</taxon>
    </lineage>
</organism>
<dbReference type="InterPro" id="IPR003593">
    <property type="entry name" value="AAA+_ATPase"/>
</dbReference>
<evidence type="ECO:0000256" key="2">
    <source>
        <dbReference type="ARBA" id="ARBA00022448"/>
    </source>
</evidence>
<keyword evidence="4 6" id="KW-0067">ATP-binding</keyword>
<dbReference type="Gene3D" id="2.70.50.60">
    <property type="entry name" value="abc- transporter (atp binding component) like domain"/>
    <property type="match status" value="1"/>
</dbReference>
<dbReference type="Proteomes" id="UP000235589">
    <property type="component" value="Chromosome"/>
</dbReference>
<dbReference type="GO" id="GO:0005524">
    <property type="term" value="F:ATP binding"/>
    <property type="evidence" value="ECO:0007669"/>
    <property type="project" value="UniProtKB-KW"/>
</dbReference>
<dbReference type="Gene3D" id="3.40.50.300">
    <property type="entry name" value="P-loop containing nucleotide triphosphate hydrolases"/>
    <property type="match status" value="1"/>
</dbReference>
<evidence type="ECO:0000256" key="4">
    <source>
        <dbReference type="ARBA" id="ARBA00022840"/>
    </source>
</evidence>
<gene>
    <name evidence="6" type="ORF">B9O19_01040</name>
</gene>
<dbReference type="Pfam" id="PF00005">
    <property type="entry name" value="ABC_tran"/>
    <property type="match status" value="1"/>
</dbReference>
<dbReference type="SMART" id="SM00382">
    <property type="entry name" value="AAA"/>
    <property type="match status" value="1"/>
</dbReference>
<feature type="domain" description="ABC transporter" evidence="5">
    <location>
        <begin position="4"/>
        <end position="247"/>
    </location>
</feature>
<sequence>MNIIKIENLNKSFIKSKSPFKKIFGSLFGSQKLNSAELFYALNDINFCVKPGECVGVIGKNGSGKSTLLKILSGISGYDNGSCEVKGSVSSLLELGVGFNPEYTGIENIYLNGTVNGLSKNFITRDIDKILNFAEISPEFARLPVRTYSSGMLVRLGFASMIWLDTDIILVDEALAVGDYRFQTKCFKKFEELKKIGKTILYVSHDIDSVRRFCTRAIWLDNGKIIANGDVATVTSKYIESCVNPGNKAHGQKQRLTGALNHYGSHIGAIKNISIPKNVEFYLHENVRITVDVYISDDISLDSLGVSIALKDKFGLDLIVFQTDEPLHYGTNQINFCFENRLNSGKYTIAAGLENKNSLPITYYEYIEGAAEIKSIAPPQTFGLISAPCKIYVR</sequence>
<keyword evidence="7" id="KW-1185">Reference proteome</keyword>
<dbReference type="InterPro" id="IPR027417">
    <property type="entry name" value="P-loop_NTPase"/>
</dbReference>
<dbReference type="GO" id="GO:0016887">
    <property type="term" value="F:ATP hydrolysis activity"/>
    <property type="evidence" value="ECO:0007669"/>
    <property type="project" value="InterPro"/>
</dbReference>
<dbReference type="PROSITE" id="PS50893">
    <property type="entry name" value="ABC_TRANSPORTER_2"/>
    <property type="match status" value="1"/>
</dbReference>
<evidence type="ECO:0000259" key="5">
    <source>
        <dbReference type="PROSITE" id="PS50893"/>
    </source>
</evidence>
<dbReference type="PROSITE" id="PS00211">
    <property type="entry name" value="ABC_TRANSPORTER_1"/>
    <property type="match status" value="1"/>
</dbReference>
<dbReference type="InterPro" id="IPR029439">
    <property type="entry name" value="Wzt_C"/>
</dbReference>